<dbReference type="SMART" id="SM00388">
    <property type="entry name" value="HisKA"/>
    <property type="match status" value="1"/>
</dbReference>
<accession>A0A7L7LG09</accession>
<reference evidence="7 8" key="1">
    <citation type="submission" date="2020-08" db="EMBL/GenBank/DDBJ databases">
        <title>Adhaeribacter dokdonensis sp. nov., isolated from the rhizosphere of Elymus tsukushiensis, a plant native to the Dokdo Islands, Republic of Korea.</title>
        <authorList>
            <person name="Ghim S.Y."/>
        </authorList>
    </citation>
    <scope>NUCLEOTIDE SEQUENCE [LARGE SCALE GENOMIC DNA]</scope>
    <source>
        <strain evidence="7 8">KUDC8001</strain>
    </source>
</reference>
<feature type="transmembrane region" description="Helical" evidence="5">
    <location>
        <begin position="245"/>
        <end position="268"/>
    </location>
</feature>
<feature type="domain" description="Histidine kinase" evidence="6">
    <location>
        <begin position="450"/>
        <end position="687"/>
    </location>
</feature>
<keyword evidence="5" id="KW-1133">Transmembrane helix</keyword>
<evidence type="ECO:0000256" key="2">
    <source>
        <dbReference type="ARBA" id="ARBA00012438"/>
    </source>
</evidence>
<dbReference type="InterPro" id="IPR005467">
    <property type="entry name" value="His_kinase_dom"/>
</dbReference>
<keyword evidence="8" id="KW-1185">Reference proteome</keyword>
<keyword evidence="5" id="KW-0812">Transmembrane</keyword>
<dbReference type="PRINTS" id="PR00344">
    <property type="entry name" value="BCTRLSENSOR"/>
</dbReference>
<dbReference type="CDD" id="cd00082">
    <property type="entry name" value="HisKA"/>
    <property type="match status" value="1"/>
</dbReference>
<dbReference type="PANTHER" id="PTHR43065:SF42">
    <property type="entry name" value="TWO-COMPONENT SENSOR PPRA"/>
    <property type="match status" value="1"/>
</dbReference>
<feature type="transmembrane region" description="Helical" evidence="5">
    <location>
        <begin position="183"/>
        <end position="206"/>
    </location>
</feature>
<dbReference type="SUPFAM" id="SSF55874">
    <property type="entry name" value="ATPase domain of HSP90 chaperone/DNA topoisomerase II/histidine kinase"/>
    <property type="match status" value="1"/>
</dbReference>
<keyword evidence="3" id="KW-0597">Phosphoprotein</keyword>
<dbReference type="Gene3D" id="1.10.287.130">
    <property type="match status" value="1"/>
</dbReference>
<dbReference type="InterPro" id="IPR003661">
    <property type="entry name" value="HisK_dim/P_dom"/>
</dbReference>
<proteinExistence type="predicted"/>
<dbReference type="Pfam" id="PF02518">
    <property type="entry name" value="HATPase_c"/>
    <property type="match status" value="1"/>
</dbReference>
<evidence type="ECO:0000256" key="3">
    <source>
        <dbReference type="ARBA" id="ARBA00022553"/>
    </source>
</evidence>
<dbReference type="PROSITE" id="PS50109">
    <property type="entry name" value="HIS_KIN"/>
    <property type="match status" value="1"/>
</dbReference>
<dbReference type="KEGG" id="add:HUW48_17755"/>
<evidence type="ECO:0000256" key="5">
    <source>
        <dbReference type="SAM" id="Phobius"/>
    </source>
</evidence>
<keyword evidence="5" id="KW-0472">Membrane</keyword>
<dbReference type="Gene3D" id="2.60.120.260">
    <property type="entry name" value="Galactose-binding domain-like"/>
    <property type="match status" value="1"/>
</dbReference>
<sequence>MFAQTSSQAVELKQLGEQGILLDKGWKYHPGDNPDWAKLEYDDSKWKSINPTLDIHDLFPQIPRSGIGWFRLHLLVDSTLNNQLAMMIYQSGASEIYLNGKLIHRFGVISSNPEQVKAYKPTGKSVSFPVTKARRQILAIRYALQPHISYSAHWGWENLALFVVVNTVENAFDQYEKISAFDININVVFITLYAILGILYLAFYVSNPPQKVNLYFSLYALMQAVYWSFILYLKKQPFLEQIFIINNFLLVLMMVGYSFLLTAIYDLLEQKRGWIYYFILAVGVISISCGALIYGWGWMVFGFGFTNLINIDITRVALKAIRNNKKGAWIIATGGISFLTFWLLVTSQIFDSSLSTIFFPLAIFSIPITVSIYLGYDFALTHRSLKQNLAEVETLSAEKQQILTSQNETLERQVAQRTSELQNFLKELREAQSQLIQREKMASLGELTAGIAHEIQNPLNFVTNFSGVSVELIEELQQGLAAGEVAEATGLLIDIKQNLEKIILHGQRADSIVKGMLQHSRASTGQKELTDINALAEEYLRLAYHGLRAKDKDFHVNIITELDSTVGKLEVVPQELGRVLLNLLNNAFYATQQKKAQLNGQYQPEVRVSTRYQDKKVEIKVRDNGTGMPEIVKKKIFQPFFTTKPTGQGTGLGLSLSYDIITKGHQGELRVESQEEQFAEFTILLPV</sequence>
<dbReference type="GO" id="GO:0000155">
    <property type="term" value="F:phosphorelay sensor kinase activity"/>
    <property type="evidence" value="ECO:0007669"/>
    <property type="project" value="InterPro"/>
</dbReference>
<feature type="coiled-coil region" evidence="4">
    <location>
        <begin position="407"/>
        <end position="441"/>
    </location>
</feature>
<evidence type="ECO:0000313" key="7">
    <source>
        <dbReference type="EMBL" id="QMU31607.1"/>
    </source>
</evidence>
<dbReference type="InterPro" id="IPR003594">
    <property type="entry name" value="HATPase_dom"/>
</dbReference>
<dbReference type="SUPFAM" id="SSF47384">
    <property type="entry name" value="Homodimeric domain of signal transducing histidine kinase"/>
    <property type="match status" value="1"/>
</dbReference>
<feature type="transmembrane region" description="Helical" evidence="5">
    <location>
        <begin position="327"/>
        <end position="345"/>
    </location>
</feature>
<name>A0A7L7LG09_9BACT</name>
<protein>
    <recommendedName>
        <fullName evidence="2">histidine kinase</fullName>
        <ecNumber evidence="2">2.7.13.3</ecNumber>
    </recommendedName>
</protein>
<dbReference type="EC" id="2.7.13.3" evidence="2"/>
<dbReference type="SMART" id="SM00387">
    <property type="entry name" value="HATPase_c"/>
    <property type="match status" value="1"/>
</dbReference>
<comment type="catalytic activity">
    <reaction evidence="1">
        <text>ATP + protein L-histidine = ADP + protein N-phospho-L-histidine.</text>
        <dbReference type="EC" id="2.7.13.3"/>
    </reaction>
</comment>
<dbReference type="SUPFAM" id="SSF49785">
    <property type="entry name" value="Galactose-binding domain-like"/>
    <property type="match status" value="1"/>
</dbReference>
<evidence type="ECO:0000256" key="1">
    <source>
        <dbReference type="ARBA" id="ARBA00000085"/>
    </source>
</evidence>
<feature type="transmembrane region" description="Helical" evidence="5">
    <location>
        <begin position="274"/>
        <end position="306"/>
    </location>
</feature>
<organism evidence="7 8">
    <name type="scientific">Adhaeribacter radiodurans</name>
    <dbReference type="NCBI Taxonomy" id="2745197"/>
    <lineage>
        <taxon>Bacteria</taxon>
        <taxon>Pseudomonadati</taxon>
        <taxon>Bacteroidota</taxon>
        <taxon>Cytophagia</taxon>
        <taxon>Cytophagales</taxon>
        <taxon>Hymenobacteraceae</taxon>
        <taxon>Adhaeribacter</taxon>
    </lineage>
</organism>
<dbReference type="PANTHER" id="PTHR43065">
    <property type="entry name" value="SENSOR HISTIDINE KINASE"/>
    <property type="match status" value="1"/>
</dbReference>
<feature type="transmembrane region" description="Helical" evidence="5">
    <location>
        <begin position="212"/>
        <end position="233"/>
    </location>
</feature>
<dbReference type="InterPro" id="IPR008979">
    <property type="entry name" value="Galactose-bd-like_sf"/>
</dbReference>
<dbReference type="InterPro" id="IPR004358">
    <property type="entry name" value="Sig_transdc_His_kin-like_C"/>
</dbReference>
<dbReference type="AlphaFoldDB" id="A0A7L7LG09"/>
<dbReference type="Gene3D" id="3.30.565.10">
    <property type="entry name" value="Histidine kinase-like ATPase, C-terminal domain"/>
    <property type="match status" value="1"/>
</dbReference>
<keyword evidence="4" id="KW-0175">Coiled coil</keyword>
<dbReference type="InterPro" id="IPR036890">
    <property type="entry name" value="HATPase_C_sf"/>
</dbReference>
<evidence type="ECO:0000259" key="6">
    <source>
        <dbReference type="PROSITE" id="PS50109"/>
    </source>
</evidence>
<evidence type="ECO:0000313" key="8">
    <source>
        <dbReference type="Proteomes" id="UP000514509"/>
    </source>
</evidence>
<gene>
    <name evidence="7" type="ORF">HUW48_17755</name>
</gene>
<evidence type="ECO:0000256" key="4">
    <source>
        <dbReference type="SAM" id="Coils"/>
    </source>
</evidence>
<dbReference type="Proteomes" id="UP000514509">
    <property type="component" value="Chromosome"/>
</dbReference>
<dbReference type="InterPro" id="IPR036097">
    <property type="entry name" value="HisK_dim/P_sf"/>
</dbReference>
<dbReference type="EMBL" id="CP055153">
    <property type="protein sequence ID" value="QMU31607.1"/>
    <property type="molecule type" value="Genomic_DNA"/>
</dbReference>
<feature type="transmembrane region" description="Helical" evidence="5">
    <location>
        <begin position="357"/>
        <end position="376"/>
    </location>
</feature>